<dbReference type="KEGG" id="cvn:111101283"/>
<name>A0A8B8AD76_CRAVI</name>
<evidence type="ECO:0000256" key="1">
    <source>
        <dbReference type="SAM" id="Phobius"/>
    </source>
</evidence>
<dbReference type="AlphaFoldDB" id="A0A8B8AD76"/>
<keyword evidence="1" id="KW-0472">Membrane</keyword>
<feature type="transmembrane region" description="Helical" evidence="1">
    <location>
        <begin position="120"/>
        <end position="142"/>
    </location>
</feature>
<keyword evidence="2" id="KW-1185">Reference proteome</keyword>
<keyword evidence="1" id="KW-1133">Transmembrane helix</keyword>
<sequence>MSTMTFQLDFHGLFLHVVLILFCFFPCNIIDADCSGRPHGCCEGYEFNNTSGKCEECRVGFYGKYCTVACPFPSYGRDCQDICNCPIDDCNFVMGCQEKTIGEISMNTTKANQRKYRTTALQYALIGMSLLLVIITIAYMGLHVSQWRASKTTTNG</sequence>
<dbReference type="Gene3D" id="2.170.300.10">
    <property type="entry name" value="Tie2 ligand-binding domain superfamily"/>
    <property type="match status" value="1"/>
</dbReference>
<protein>
    <submittedName>
        <fullName evidence="3">Scavenger receptor class F member 2-like</fullName>
    </submittedName>
</protein>
<organism evidence="2 3">
    <name type="scientific">Crassostrea virginica</name>
    <name type="common">Eastern oyster</name>
    <dbReference type="NCBI Taxonomy" id="6565"/>
    <lineage>
        <taxon>Eukaryota</taxon>
        <taxon>Metazoa</taxon>
        <taxon>Spiralia</taxon>
        <taxon>Lophotrochozoa</taxon>
        <taxon>Mollusca</taxon>
        <taxon>Bivalvia</taxon>
        <taxon>Autobranchia</taxon>
        <taxon>Pteriomorphia</taxon>
        <taxon>Ostreida</taxon>
        <taxon>Ostreoidea</taxon>
        <taxon>Ostreidae</taxon>
        <taxon>Crassostrea</taxon>
    </lineage>
</organism>
<dbReference type="Proteomes" id="UP000694844">
    <property type="component" value="Chromosome 6"/>
</dbReference>
<dbReference type="OrthoDB" id="7613524at2759"/>
<proteinExistence type="predicted"/>
<gene>
    <name evidence="3" type="primary">LOC111101283</name>
</gene>
<accession>A0A8B8AD76</accession>
<feature type="transmembrane region" description="Helical" evidence="1">
    <location>
        <begin position="12"/>
        <end position="30"/>
    </location>
</feature>
<dbReference type="RefSeq" id="XP_022289432.1">
    <property type="nucleotide sequence ID" value="XM_022433724.1"/>
</dbReference>
<evidence type="ECO:0000313" key="3">
    <source>
        <dbReference type="RefSeq" id="XP_022289432.1"/>
    </source>
</evidence>
<reference evidence="3" key="1">
    <citation type="submission" date="2025-08" db="UniProtKB">
        <authorList>
            <consortium name="RefSeq"/>
        </authorList>
    </citation>
    <scope>IDENTIFICATION</scope>
    <source>
        <tissue evidence="3">Whole sample</tissue>
    </source>
</reference>
<evidence type="ECO:0000313" key="2">
    <source>
        <dbReference type="Proteomes" id="UP000694844"/>
    </source>
</evidence>
<keyword evidence="1" id="KW-0812">Transmembrane</keyword>
<dbReference type="GeneID" id="111101283"/>